<evidence type="ECO:0000313" key="7">
    <source>
        <dbReference type="EMBL" id="MBM7122329.1"/>
    </source>
</evidence>
<accession>A0ABS2JUT1</accession>
<feature type="transmembrane region" description="Helical" evidence="5">
    <location>
        <begin position="244"/>
        <end position="269"/>
    </location>
</feature>
<evidence type="ECO:0000256" key="3">
    <source>
        <dbReference type="ARBA" id="ARBA00022989"/>
    </source>
</evidence>
<comment type="subcellular location">
    <subcellularLocation>
        <location evidence="1">Membrane</location>
        <topology evidence="1">Multi-pass membrane protein</topology>
    </subcellularLocation>
</comment>
<comment type="caution">
    <text evidence="7">The sequence shown here is derived from an EMBL/GenBank/DDBJ whole genome shotgun (WGS) entry which is preliminary data.</text>
</comment>
<organism evidence="7 8">
    <name type="scientific">Dyella kyungheensis</name>
    <dbReference type="NCBI Taxonomy" id="1242174"/>
    <lineage>
        <taxon>Bacteria</taxon>
        <taxon>Pseudomonadati</taxon>
        <taxon>Pseudomonadota</taxon>
        <taxon>Gammaproteobacteria</taxon>
        <taxon>Lysobacterales</taxon>
        <taxon>Rhodanobacteraceae</taxon>
        <taxon>Dyella</taxon>
    </lineage>
</organism>
<feature type="transmembrane region" description="Helical" evidence="5">
    <location>
        <begin position="373"/>
        <end position="393"/>
    </location>
</feature>
<sequence length="402" mass="43698">MNMKTTTPIMRTRAFVTVFMKEVRENLRDRRTITSAFLTGPLLGPIIMVMLLNITLNRQLDKAEKPLPVPVSGAEYAPNLINALKAEGIVPKPAIANPELAVRKQDADVVLRISPDYATAWRKGEAVQVELIYDSSQRDANASVDRLSSVVETYARQQGAMRLVSRGLSPSTAWPVVAAKRDQATAQARAALVFSILPYFFVLTVFMGGMYLAIDLTAGERERQSLEPLFANPVPRWKILAGKLGAICTFSAASLLISLVAFGVVGRFVPTEKLGMELNLGLGFSGQVLLLMLPLIVLLAALQSMVAAFAKSYREAQMYVSLLMFVPILPSILLSTMPIKAQGWMYAVPLLGQHLGIMQLLRGDGVTPEQLGLCLIGSLAASVLGVLVTARLYRSERLAISG</sequence>
<evidence type="ECO:0000256" key="2">
    <source>
        <dbReference type="ARBA" id="ARBA00022692"/>
    </source>
</evidence>
<evidence type="ECO:0000256" key="5">
    <source>
        <dbReference type="SAM" id="Phobius"/>
    </source>
</evidence>
<feature type="transmembrane region" description="Helical" evidence="5">
    <location>
        <begin position="190"/>
        <end position="214"/>
    </location>
</feature>
<dbReference type="Pfam" id="PF12698">
    <property type="entry name" value="ABC2_membrane_3"/>
    <property type="match status" value="1"/>
</dbReference>
<keyword evidence="8" id="KW-1185">Reference proteome</keyword>
<keyword evidence="2 5" id="KW-0812">Transmembrane</keyword>
<feature type="transmembrane region" description="Helical" evidence="5">
    <location>
        <begin position="289"/>
        <end position="310"/>
    </location>
</feature>
<evidence type="ECO:0000256" key="4">
    <source>
        <dbReference type="ARBA" id="ARBA00023136"/>
    </source>
</evidence>
<evidence type="ECO:0000256" key="1">
    <source>
        <dbReference type="ARBA" id="ARBA00004141"/>
    </source>
</evidence>
<feature type="domain" description="ABC-2 type transporter transmembrane" evidence="6">
    <location>
        <begin position="42"/>
        <end position="384"/>
    </location>
</feature>
<evidence type="ECO:0000259" key="6">
    <source>
        <dbReference type="Pfam" id="PF12698"/>
    </source>
</evidence>
<dbReference type="EMBL" id="JADIKC010000006">
    <property type="protein sequence ID" value="MBM7122329.1"/>
    <property type="molecule type" value="Genomic_DNA"/>
</dbReference>
<dbReference type="PANTHER" id="PTHR43471:SF3">
    <property type="entry name" value="ABC TRANSPORTER PERMEASE PROTEIN NATB"/>
    <property type="match status" value="1"/>
</dbReference>
<gene>
    <name evidence="7" type="ORF">ISP20_14270</name>
</gene>
<dbReference type="InterPro" id="IPR013525">
    <property type="entry name" value="ABC2_TM"/>
</dbReference>
<feature type="transmembrane region" description="Helical" evidence="5">
    <location>
        <begin position="316"/>
        <end position="336"/>
    </location>
</feature>
<feature type="transmembrane region" description="Helical" evidence="5">
    <location>
        <begin position="33"/>
        <end position="56"/>
    </location>
</feature>
<name>A0ABS2JUT1_9GAMM</name>
<reference evidence="7 8" key="1">
    <citation type="submission" date="2020-10" db="EMBL/GenBank/DDBJ databases">
        <title>Phylogeny of dyella-like bacteria.</title>
        <authorList>
            <person name="Fu J."/>
        </authorList>
    </citation>
    <scope>NUCLEOTIDE SEQUENCE [LARGE SCALE GENOMIC DNA]</scope>
    <source>
        <strain evidence="7 8">THG-B117</strain>
    </source>
</reference>
<protein>
    <submittedName>
        <fullName evidence="7">ABC transporter permease</fullName>
    </submittedName>
</protein>
<dbReference type="Proteomes" id="UP001430065">
    <property type="component" value="Unassembled WGS sequence"/>
</dbReference>
<evidence type="ECO:0000313" key="8">
    <source>
        <dbReference type="Proteomes" id="UP001430065"/>
    </source>
</evidence>
<keyword evidence="3 5" id="KW-1133">Transmembrane helix</keyword>
<keyword evidence="4 5" id="KW-0472">Membrane</keyword>
<proteinExistence type="predicted"/>
<dbReference type="PANTHER" id="PTHR43471">
    <property type="entry name" value="ABC TRANSPORTER PERMEASE"/>
    <property type="match status" value="1"/>
</dbReference>